<protein>
    <submittedName>
        <fullName evidence="2">Uncharacterized protein</fullName>
    </submittedName>
</protein>
<keyword evidence="3" id="KW-1185">Reference proteome</keyword>
<comment type="caution">
    <text evidence="2">The sequence shown here is derived from an EMBL/GenBank/DDBJ whole genome shotgun (WGS) entry which is preliminary data.</text>
</comment>
<name>A0A9P0JZA6_ACAOB</name>
<gene>
    <name evidence="2" type="ORF">ACAOBT_LOCUS5658</name>
</gene>
<dbReference type="OrthoDB" id="8194222at2759"/>
<proteinExistence type="predicted"/>
<evidence type="ECO:0000313" key="3">
    <source>
        <dbReference type="Proteomes" id="UP001152888"/>
    </source>
</evidence>
<reference evidence="2" key="1">
    <citation type="submission" date="2022-03" db="EMBL/GenBank/DDBJ databases">
        <authorList>
            <person name="Sayadi A."/>
        </authorList>
    </citation>
    <scope>NUCLEOTIDE SEQUENCE</scope>
</reference>
<dbReference type="EMBL" id="CAKOFQ010006713">
    <property type="protein sequence ID" value="CAH1964201.1"/>
    <property type="molecule type" value="Genomic_DNA"/>
</dbReference>
<feature type="compositionally biased region" description="Basic and acidic residues" evidence="1">
    <location>
        <begin position="71"/>
        <end position="84"/>
    </location>
</feature>
<evidence type="ECO:0000256" key="1">
    <source>
        <dbReference type="SAM" id="MobiDB-lite"/>
    </source>
</evidence>
<feature type="region of interest" description="Disordered" evidence="1">
    <location>
        <begin position="1"/>
        <end position="84"/>
    </location>
</feature>
<organism evidence="2 3">
    <name type="scientific">Acanthoscelides obtectus</name>
    <name type="common">Bean weevil</name>
    <name type="synonym">Bruchus obtectus</name>
    <dbReference type="NCBI Taxonomy" id="200917"/>
    <lineage>
        <taxon>Eukaryota</taxon>
        <taxon>Metazoa</taxon>
        <taxon>Ecdysozoa</taxon>
        <taxon>Arthropoda</taxon>
        <taxon>Hexapoda</taxon>
        <taxon>Insecta</taxon>
        <taxon>Pterygota</taxon>
        <taxon>Neoptera</taxon>
        <taxon>Endopterygota</taxon>
        <taxon>Coleoptera</taxon>
        <taxon>Polyphaga</taxon>
        <taxon>Cucujiformia</taxon>
        <taxon>Chrysomeloidea</taxon>
        <taxon>Chrysomelidae</taxon>
        <taxon>Bruchinae</taxon>
        <taxon>Bruchini</taxon>
        <taxon>Acanthoscelides</taxon>
    </lineage>
</organism>
<dbReference type="Proteomes" id="UP001152888">
    <property type="component" value="Unassembled WGS sequence"/>
</dbReference>
<evidence type="ECO:0000313" key="2">
    <source>
        <dbReference type="EMBL" id="CAH1964201.1"/>
    </source>
</evidence>
<accession>A0A9P0JZA6</accession>
<sequence length="84" mass="9453">MYAEDRPCTPMGSDTKKETHDNYAPTASPEPGCSKTYYSPSVLTPIPQPARPTTTRKRKLQRSNILTSTPVKEEQKQKFEKGSH</sequence>
<dbReference type="AlphaFoldDB" id="A0A9P0JZA6"/>